<comment type="subcellular location">
    <subcellularLocation>
        <location evidence="8">Cytoplasm</location>
    </subcellularLocation>
</comment>
<evidence type="ECO:0000313" key="10">
    <source>
        <dbReference type="Proteomes" id="UP000184310"/>
    </source>
</evidence>
<feature type="active site" description="Proton acceptor" evidence="8">
    <location>
        <position position="61"/>
    </location>
</feature>
<dbReference type="PANTHER" id="PTHR20275">
    <property type="entry name" value="NAD KINASE"/>
    <property type="match status" value="1"/>
</dbReference>
<dbReference type="SUPFAM" id="SSF111331">
    <property type="entry name" value="NAD kinase/diacylglycerol kinase-like"/>
    <property type="match status" value="1"/>
</dbReference>
<keyword evidence="10" id="KW-1185">Reference proteome</keyword>
<keyword evidence="3 8" id="KW-0418">Kinase</keyword>
<organism evidence="9 10">
    <name type="scientific">Clostridium cavendishii DSM 21758</name>
    <dbReference type="NCBI Taxonomy" id="1121302"/>
    <lineage>
        <taxon>Bacteria</taxon>
        <taxon>Bacillati</taxon>
        <taxon>Bacillota</taxon>
        <taxon>Clostridia</taxon>
        <taxon>Eubacteriales</taxon>
        <taxon>Clostridiaceae</taxon>
        <taxon>Clostridium</taxon>
    </lineage>
</organism>
<dbReference type="EC" id="2.7.1.23" evidence="8"/>
<evidence type="ECO:0000256" key="6">
    <source>
        <dbReference type="ARBA" id="ARBA00023027"/>
    </source>
</evidence>
<dbReference type="GO" id="GO:0051287">
    <property type="term" value="F:NAD binding"/>
    <property type="evidence" value="ECO:0007669"/>
    <property type="project" value="UniProtKB-ARBA"/>
</dbReference>
<dbReference type="InterPro" id="IPR017437">
    <property type="entry name" value="ATP-NAD_kinase_PpnK-typ_C"/>
</dbReference>
<feature type="binding site" evidence="8">
    <location>
        <begin position="61"/>
        <end position="62"/>
    </location>
    <ligand>
        <name>NAD(+)</name>
        <dbReference type="ChEBI" id="CHEBI:57540"/>
    </ligand>
</feature>
<comment type="function">
    <text evidence="8">Involved in the regulation of the intracellular balance of NAD and NADP, and is a key enzyme in the biosynthesis of NADP. Catalyzes specifically the phosphorylation on 2'-hydroxyl of the adenosine moiety of NAD to yield NADP.</text>
</comment>
<comment type="similarity">
    <text evidence="8">Belongs to the NAD kinase family.</text>
</comment>
<evidence type="ECO:0000256" key="2">
    <source>
        <dbReference type="ARBA" id="ARBA00022741"/>
    </source>
</evidence>
<gene>
    <name evidence="8" type="primary">nadK</name>
    <name evidence="9" type="ORF">SAMN02745163_02214</name>
</gene>
<keyword evidence="8" id="KW-0963">Cytoplasm</keyword>
<dbReference type="PANTHER" id="PTHR20275:SF0">
    <property type="entry name" value="NAD KINASE"/>
    <property type="match status" value="1"/>
</dbReference>
<dbReference type="Proteomes" id="UP000184310">
    <property type="component" value="Unassembled WGS sequence"/>
</dbReference>
<reference evidence="9 10" key="1">
    <citation type="submission" date="2016-11" db="EMBL/GenBank/DDBJ databases">
        <authorList>
            <person name="Jaros S."/>
            <person name="Januszkiewicz K."/>
            <person name="Wedrychowicz H."/>
        </authorList>
    </citation>
    <scope>NUCLEOTIDE SEQUENCE [LARGE SCALE GENOMIC DNA]</scope>
    <source>
        <strain evidence="9 10">DSM 21758</strain>
    </source>
</reference>
<dbReference type="RefSeq" id="WP_072987206.1">
    <property type="nucleotide sequence ID" value="NZ_FQZB01000009.1"/>
</dbReference>
<keyword evidence="2 8" id="KW-0547">Nucleotide-binding</keyword>
<evidence type="ECO:0000313" key="9">
    <source>
        <dbReference type="EMBL" id="SHJ59036.1"/>
    </source>
</evidence>
<dbReference type="AlphaFoldDB" id="A0A1M6KJ98"/>
<dbReference type="GO" id="GO:0005737">
    <property type="term" value="C:cytoplasm"/>
    <property type="evidence" value="ECO:0007669"/>
    <property type="project" value="UniProtKB-SubCell"/>
</dbReference>
<dbReference type="OrthoDB" id="9774737at2"/>
<evidence type="ECO:0000256" key="4">
    <source>
        <dbReference type="ARBA" id="ARBA00022840"/>
    </source>
</evidence>
<dbReference type="GO" id="GO:0006741">
    <property type="term" value="P:NADP+ biosynthetic process"/>
    <property type="evidence" value="ECO:0007669"/>
    <property type="project" value="UniProtKB-UniRule"/>
</dbReference>
<feature type="binding site" evidence="8">
    <location>
        <position position="164"/>
    </location>
    <ligand>
        <name>NAD(+)</name>
        <dbReference type="ChEBI" id="CHEBI:57540"/>
    </ligand>
</feature>
<name>A0A1M6KJ98_9CLOT</name>
<dbReference type="Gene3D" id="3.40.50.10330">
    <property type="entry name" value="Probable inorganic polyphosphate/atp-NAD kinase, domain 1"/>
    <property type="match status" value="1"/>
</dbReference>
<protein>
    <recommendedName>
        <fullName evidence="8">NAD kinase</fullName>
        <ecNumber evidence="8">2.7.1.23</ecNumber>
    </recommendedName>
    <alternativeName>
        <fullName evidence="8">ATP-dependent NAD kinase</fullName>
    </alternativeName>
</protein>
<dbReference type="HAMAP" id="MF_00361">
    <property type="entry name" value="NAD_kinase"/>
    <property type="match status" value="1"/>
</dbReference>
<dbReference type="GO" id="GO:0019674">
    <property type="term" value="P:NAD+ metabolic process"/>
    <property type="evidence" value="ECO:0007669"/>
    <property type="project" value="InterPro"/>
</dbReference>
<dbReference type="Pfam" id="PF20143">
    <property type="entry name" value="NAD_kinase_C"/>
    <property type="match status" value="1"/>
</dbReference>
<sequence>MDNIGIIINNIKDANGVILNKVKSKIKNTFPNSDILILHQFDHQDKKHIKNLSLLVVLGGDGTLLGVARDVLKYIKAPILGVNIGNLGFLSSVECDEIDIALSELKKGNYKIEPRMMLNCTIEGEEWFSSNALNDIVVAKGTLSRMVKYRIYVDNNYYASFKGDGVIVSTPTGSTAYSFSAGGPLIYPSLELISIVPICSHTPNVRPIILNANSSIDILAENLGETMYLTIDGQKSISLKKKTNVKITKSVVKCEIVVFNNKNYFSVLRKKILDTKKECEGD</sequence>
<feature type="binding site" evidence="8">
    <location>
        <position position="234"/>
    </location>
    <ligand>
        <name>NAD(+)</name>
        <dbReference type="ChEBI" id="CHEBI:57540"/>
    </ligand>
</feature>
<feature type="binding site" evidence="8">
    <location>
        <position position="162"/>
    </location>
    <ligand>
        <name>NAD(+)</name>
        <dbReference type="ChEBI" id="CHEBI:57540"/>
    </ligand>
</feature>
<dbReference type="InterPro" id="IPR002504">
    <property type="entry name" value="NADK"/>
</dbReference>
<dbReference type="GO" id="GO:0005524">
    <property type="term" value="F:ATP binding"/>
    <property type="evidence" value="ECO:0007669"/>
    <property type="project" value="UniProtKB-KW"/>
</dbReference>
<evidence type="ECO:0000256" key="1">
    <source>
        <dbReference type="ARBA" id="ARBA00022679"/>
    </source>
</evidence>
<keyword evidence="6 8" id="KW-0520">NAD</keyword>
<dbReference type="Pfam" id="PF01513">
    <property type="entry name" value="NAD_kinase"/>
    <property type="match status" value="1"/>
</dbReference>
<keyword evidence="1 8" id="KW-0808">Transferase</keyword>
<dbReference type="InterPro" id="IPR016064">
    <property type="entry name" value="NAD/diacylglycerol_kinase_sf"/>
</dbReference>
<dbReference type="Gene3D" id="2.60.200.30">
    <property type="entry name" value="Probable inorganic polyphosphate/atp-NAD kinase, domain 2"/>
    <property type="match status" value="1"/>
</dbReference>
<feature type="binding site" evidence="8">
    <location>
        <begin position="134"/>
        <end position="135"/>
    </location>
    <ligand>
        <name>NAD(+)</name>
        <dbReference type="ChEBI" id="CHEBI:57540"/>
    </ligand>
</feature>
<evidence type="ECO:0000256" key="3">
    <source>
        <dbReference type="ARBA" id="ARBA00022777"/>
    </source>
</evidence>
<comment type="caution">
    <text evidence="8">Lacks conserved residue(s) required for the propagation of feature annotation.</text>
</comment>
<feature type="binding site" evidence="8">
    <location>
        <position position="145"/>
    </location>
    <ligand>
        <name>NAD(+)</name>
        <dbReference type="ChEBI" id="CHEBI:57540"/>
    </ligand>
</feature>
<dbReference type="STRING" id="1121302.SAMN02745163_02214"/>
<comment type="cofactor">
    <cofactor evidence="8">
        <name>a divalent metal cation</name>
        <dbReference type="ChEBI" id="CHEBI:60240"/>
    </cofactor>
</comment>
<evidence type="ECO:0000256" key="7">
    <source>
        <dbReference type="ARBA" id="ARBA00047925"/>
    </source>
</evidence>
<accession>A0A1M6KJ98</accession>
<dbReference type="EMBL" id="FQZB01000009">
    <property type="protein sequence ID" value="SHJ59036.1"/>
    <property type="molecule type" value="Genomic_DNA"/>
</dbReference>
<keyword evidence="4 8" id="KW-0067">ATP-binding</keyword>
<dbReference type="GO" id="GO:0046872">
    <property type="term" value="F:metal ion binding"/>
    <property type="evidence" value="ECO:0007669"/>
    <property type="project" value="UniProtKB-UniRule"/>
</dbReference>
<evidence type="ECO:0000256" key="5">
    <source>
        <dbReference type="ARBA" id="ARBA00022857"/>
    </source>
</evidence>
<dbReference type="GO" id="GO:0003951">
    <property type="term" value="F:NAD+ kinase activity"/>
    <property type="evidence" value="ECO:0007669"/>
    <property type="project" value="UniProtKB-UniRule"/>
</dbReference>
<keyword evidence="5 8" id="KW-0521">NADP</keyword>
<evidence type="ECO:0000256" key="8">
    <source>
        <dbReference type="HAMAP-Rule" id="MF_00361"/>
    </source>
</evidence>
<dbReference type="InterPro" id="IPR017438">
    <property type="entry name" value="ATP-NAD_kinase_N"/>
</dbReference>
<feature type="binding site" evidence="8">
    <location>
        <begin position="175"/>
        <end position="180"/>
    </location>
    <ligand>
        <name>NAD(+)</name>
        <dbReference type="ChEBI" id="CHEBI:57540"/>
    </ligand>
</feature>
<proteinExistence type="inferred from homology"/>
<comment type="catalytic activity">
    <reaction evidence="7 8">
        <text>NAD(+) + ATP = ADP + NADP(+) + H(+)</text>
        <dbReference type="Rhea" id="RHEA:18629"/>
        <dbReference type="ChEBI" id="CHEBI:15378"/>
        <dbReference type="ChEBI" id="CHEBI:30616"/>
        <dbReference type="ChEBI" id="CHEBI:57540"/>
        <dbReference type="ChEBI" id="CHEBI:58349"/>
        <dbReference type="ChEBI" id="CHEBI:456216"/>
        <dbReference type="EC" id="2.7.1.23"/>
    </reaction>
</comment>